<name>A0A1V0NZ60_LACLL</name>
<dbReference type="GO" id="GO:0016758">
    <property type="term" value="F:hexosyltransferase activity"/>
    <property type="evidence" value="ECO:0007669"/>
    <property type="project" value="UniProtKB-ARBA"/>
</dbReference>
<evidence type="ECO:0000259" key="1">
    <source>
        <dbReference type="Pfam" id="PF00535"/>
    </source>
</evidence>
<dbReference type="RefSeq" id="WP_058202887.1">
    <property type="nucleotide sequence ID" value="NZ_CP015902.2"/>
</dbReference>
<keyword evidence="2" id="KW-0328">Glycosyltransferase</keyword>
<accession>A0A1V0NZ60</accession>
<gene>
    <name evidence="2" type="ORF">LLUC06_0278</name>
</gene>
<reference evidence="2 3" key="1">
    <citation type="journal article" date="2017" name="BMC Genomics">
        <title>Comparative and functional genomics of the Lactococcus lactis taxon; insights into evolution and niche adaptation.</title>
        <authorList>
            <person name="Kelleher P."/>
            <person name="Bottacini F."/>
            <person name="Mahony J."/>
            <person name="Kilcawley K.N."/>
            <person name="van Sinderen D."/>
        </authorList>
    </citation>
    <scope>NUCLEOTIDE SEQUENCE [LARGE SCALE GENOMIC DNA]</scope>
    <source>
        <strain evidence="2 3">UC06</strain>
    </source>
</reference>
<keyword evidence="2" id="KW-0808">Transferase</keyword>
<dbReference type="AlphaFoldDB" id="A0A1V0NZ60"/>
<dbReference type="Pfam" id="PF00535">
    <property type="entry name" value="Glycos_transf_2"/>
    <property type="match status" value="1"/>
</dbReference>
<proteinExistence type="predicted"/>
<dbReference type="SUPFAM" id="SSF53448">
    <property type="entry name" value="Nucleotide-diphospho-sugar transferases"/>
    <property type="match status" value="1"/>
</dbReference>
<protein>
    <submittedName>
        <fullName evidence="2">Glycosyltransferase family 2 protein</fullName>
        <ecNumber evidence="2">2.4.-.-</ecNumber>
    </submittedName>
</protein>
<evidence type="ECO:0000313" key="2">
    <source>
        <dbReference type="EMBL" id="ARE19826.1"/>
    </source>
</evidence>
<dbReference type="CDD" id="cd00761">
    <property type="entry name" value="Glyco_tranf_GTA_type"/>
    <property type="match status" value="1"/>
</dbReference>
<dbReference type="PANTHER" id="PTHR22916">
    <property type="entry name" value="GLYCOSYLTRANSFERASE"/>
    <property type="match status" value="1"/>
</dbReference>
<dbReference type="Gene3D" id="3.90.550.10">
    <property type="entry name" value="Spore Coat Polysaccharide Biosynthesis Protein SpsA, Chain A"/>
    <property type="match status" value="1"/>
</dbReference>
<evidence type="ECO:0000313" key="3">
    <source>
        <dbReference type="Proteomes" id="UP000192095"/>
    </source>
</evidence>
<dbReference type="InterPro" id="IPR001173">
    <property type="entry name" value="Glyco_trans_2-like"/>
</dbReference>
<sequence>MNLENKILTITVPSYNTEKYIDECMPYLINDSIIDDIEILVVSDGSKDNTVAVAGKWEKKYPQSIRVIEKENGGHGSTINRGIAEARGKYFKVIDGDDWVKTDNLVQLVSFLKTADVDIINNPYFEHDEVTKDETMMMTLDIKSNQINDYAEIVKKIKIPPMHTVTYKTSILKENNIKIDEKMFYVDAEYITFPLPFVKTQVYLDFPVYVYRVNSGTQSMAIDNMVKNRAMHFSVLKRELDFIKNLPSDIASSVRVALKQRLSELIIAQYVIELSIKDRRTRLDETKKVTEFLKNEGVVQDSEVLSLSKTLIKTSGGIILPAVKFRKVVQNNKLWRNVERGILNSVKRMKK</sequence>
<dbReference type="EC" id="2.4.-.-" evidence="2"/>
<dbReference type="InterPro" id="IPR029044">
    <property type="entry name" value="Nucleotide-diphossugar_trans"/>
</dbReference>
<feature type="domain" description="Glycosyltransferase 2-like" evidence="1">
    <location>
        <begin position="10"/>
        <end position="139"/>
    </location>
</feature>
<organism evidence="2 3">
    <name type="scientific">Lactococcus lactis subsp. lactis</name>
    <name type="common">Streptococcus lactis</name>
    <dbReference type="NCBI Taxonomy" id="1360"/>
    <lineage>
        <taxon>Bacteria</taxon>
        <taxon>Bacillati</taxon>
        <taxon>Bacillota</taxon>
        <taxon>Bacilli</taxon>
        <taxon>Lactobacillales</taxon>
        <taxon>Streptococcaceae</taxon>
        <taxon>Lactococcus</taxon>
    </lineage>
</organism>
<dbReference type="PANTHER" id="PTHR22916:SF3">
    <property type="entry name" value="UDP-GLCNAC:BETAGAL BETA-1,3-N-ACETYLGLUCOSAMINYLTRANSFERASE-LIKE PROTEIN 1"/>
    <property type="match status" value="1"/>
</dbReference>
<dbReference type="EMBL" id="CP015902">
    <property type="protein sequence ID" value="ARE19826.1"/>
    <property type="molecule type" value="Genomic_DNA"/>
</dbReference>
<dbReference type="Proteomes" id="UP000192095">
    <property type="component" value="Chromosome"/>
</dbReference>